<dbReference type="PANTHER" id="PTHR30086">
    <property type="entry name" value="ARGININE EXPORTER PROTEIN ARGO"/>
    <property type="match status" value="1"/>
</dbReference>
<protein>
    <submittedName>
        <fullName evidence="7">Threonine/homoserine/homoserine lactone efflux protein</fullName>
    </submittedName>
</protein>
<feature type="transmembrane region" description="Helical" evidence="6">
    <location>
        <begin position="74"/>
        <end position="91"/>
    </location>
</feature>
<feature type="transmembrane region" description="Helical" evidence="6">
    <location>
        <begin position="6"/>
        <end position="26"/>
    </location>
</feature>
<keyword evidence="4 6" id="KW-1133">Transmembrane helix</keyword>
<dbReference type="GO" id="GO:0005886">
    <property type="term" value="C:plasma membrane"/>
    <property type="evidence" value="ECO:0007669"/>
    <property type="project" value="UniProtKB-SubCell"/>
</dbReference>
<evidence type="ECO:0000256" key="3">
    <source>
        <dbReference type="ARBA" id="ARBA00022692"/>
    </source>
</evidence>
<organism evidence="7 8">
    <name type="scientific">Microvirga flocculans</name>
    <dbReference type="NCBI Taxonomy" id="217168"/>
    <lineage>
        <taxon>Bacteria</taxon>
        <taxon>Pseudomonadati</taxon>
        <taxon>Pseudomonadota</taxon>
        <taxon>Alphaproteobacteria</taxon>
        <taxon>Hyphomicrobiales</taxon>
        <taxon>Methylobacteriaceae</taxon>
        <taxon>Microvirga</taxon>
    </lineage>
</organism>
<keyword evidence="5 6" id="KW-0472">Membrane</keyword>
<dbReference type="PIRSF" id="PIRSF006324">
    <property type="entry name" value="LeuE"/>
    <property type="match status" value="1"/>
</dbReference>
<name>A0A7W6N9C3_9HYPH</name>
<gene>
    <name evidence="7" type="ORF">GGR34_003010</name>
</gene>
<dbReference type="EMBL" id="JACIDC010000010">
    <property type="protein sequence ID" value="MBB4041340.1"/>
    <property type="molecule type" value="Genomic_DNA"/>
</dbReference>
<comment type="caution">
    <text evidence="7">The sequence shown here is derived from an EMBL/GenBank/DDBJ whole genome shotgun (WGS) entry which is preliminary data.</text>
</comment>
<evidence type="ECO:0000313" key="8">
    <source>
        <dbReference type="Proteomes" id="UP000519439"/>
    </source>
</evidence>
<evidence type="ECO:0000256" key="5">
    <source>
        <dbReference type="ARBA" id="ARBA00023136"/>
    </source>
</evidence>
<keyword evidence="8" id="KW-1185">Reference proteome</keyword>
<keyword evidence="2" id="KW-1003">Cell membrane</keyword>
<evidence type="ECO:0000256" key="2">
    <source>
        <dbReference type="ARBA" id="ARBA00022475"/>
    </source>
</evidence>
<evidence type="ECO:0000256" key="4">
    <source>
        <dbReference type="ARBA" id="ARBA00022989"/>
    </source>
</evidence>
<dbReference type="PANTHER" id="PTHR30086:SF20">
    <property type="entry name" value="ARGININE EXPORTER PROTEIN ARGO-RELATED"/>
    <property type="match status" value="1"/>
</dbReference>
<feature type="transmembrane region" description="Helical" evidence="6">
    <location>
        <begin position="144"/>
        <end position="169"/>
    </location>
</feature>
<dbReference type="Proteomes" id="UP000519439">
    <property type="component" value="Unassembled WGS sequence"/>
</dbReference>
<dbReference type="GO" id="GO:0015171">
    <property type="term" value="F:amino acid transmembrane transporter activity"/>
    <property type="evidence" value="ECO:0007669"/>
    <property type="project" value="TreeGrafter"/>
</dbReference>
<feature type="transmembrane region" description="Helical" evidence="6">
    <location>
        <begin position="181"/>
        <end position="202"/>
    </location>
</feature>
<proteinExistence type="predicted"/>
<dbReference type="AlphaFoldDB" id="A0A7W6N9C3"/>
<feature type="transmembrane region" description="Helical" evidence="6">
    <location>
        <begin position="117"/>
        <end position="138"/>
    </location>
</feature>
<reference evidence="7 8" key="1">
    <citation type="submission" date="2020-08" db="EMBL/GenBank/DDBJ databases">
        <title>Genomic Encyclopedia of Type Strains, Phase IV (KMG-IV): sequencing the most valuable type-strain genomes for metagenomic binning, comparative biology and taxonomic classification.</title>
        <authorList>
            <person name="Goeker M."/>
        </authorList>
    </citation>
    <scope>NUCLEOTIDE SEQUENCE [LARGE SCALE GENOMIC DNA]</scope>
    <source>
        <strain evidence="7 8">DSM 15743</strain>
    </source>
</reference>
<comment type="subcellular location">
    <subcellularLocation>
        <location evidence="1">Cell membrane</location>
        <topology evidence="1">Multi-pass membrane protein</topology>
    </subcellularLocation>
</comment>
<sequence>MSWNTLLLFIPACFALYLAFGPNNLLSLTYGLQQGVRIAVLASGGRLIAFALMIGLTALGVGAVLAASEMAFTILKWVGAAYLVWLGLKILRASGAVTAPAATASRPSLKALGLQEFWTAIGNPKAILIFTAFLPQFIEPQSYWTSFALTGAIFLVLEVFAILFYAALGQRLSALSRNRNVFGWLNRISGATMIGFGLALLFTRRPA</sequence>
<accession>A0A7W6N9C3</accession>
<dbReference type="InterPro" id="IPR001123">
    <property type="entry name" value="LeuE-type"/>
</dbReference>
<dbReference type="Pfam" id="PF01810">
    <property type="entry name" value="LysE"/>
    <property type="match status" value="1"/>
</dbReference>
<keyword evidence="3 6" id="KW-0812">Transmembrane</keyword>
<evidence type="ECO:0000256" key="1">
    <source>
        <dbReference type="ARBA" id="ARBA00004651"/>
    </source>
</evidence>
<dbReference type="RefSeq" id="WP_027316722.1">
    <property type="nucleotide sequence ID" value="NZ_JACIDC010000010.1"/>
</dbReference>
<evidence type="ECO:0000256" key="6">
    <source>
        <dbReference type="SAM" id="Phobius"/>
    </source>
</evidence>
<feature type="transmembrane region" description="Helical" evidence="6">
    <location>
        <begin position="47"/>
        <end position="68"/>
    </location>
</feature>
<evidence type="ECO:0000313" key="7">
    <source>
        <dbReference type="EMBL" id="MBB4041340.1"/>
    </source>
</evidence>